<proteinExistence type="predicted"/>
<protein>
    <submittedName>
        <fullName evidence="1">Uncharacterized protein</fullName>
    </submittedName>
</protein>
<keyword evidence="2" id="KW-1185">Reference proteome</keyword>
<organism evidence="1 2">
    <name type="scientific">Auriscalpium vulgare</name>
    <dbReference type="NCBI Taxonomy" id="40419"/>
    <lineage>
        <taxon>Eukaryota</taxon>
        <taxon>Fungi</taxon>
        <taxon>Dikarya</taxon>
        <taxon>Basidiomycota</taxon>
        <taxon>Agaricomycotina</taxon>
        <taxon>Agaricomycetes</taxon>
        <taxon>Russulales</taxon>
        <taxon>Auriscalpiaceae</taxon>
        <taxon>Auriscalpium</taxon>
    </lineage>
</organism>
<reference evidence="1" key="2">
    <citation type="journal article" date="2022" name="New Phytol.">
        <title>Evolutionary transition to the ectomycorrhizal habit in the genomes of a hyperdiverse lineage of mushroom-forming fungi.</title>
        <authorList>
            <person name="Looney B."/>
            <person name="Miyauchi S."/>
            <person name="Morin E."/>
            <person name="Drula E."/>
            <person name="Courty P.E."/>
            <person name="Kohler A."/>
            <person name="Kuo A."/>
            <person name="LaButti K."/>
            <person name="Pangilinan J."/>
            <person name="Lipzen A."/>
            <person name="Riley R."/>
            <person name="Andreopoulos W."/>
            <person name="He G."/>
            <person name="Johnson J."/>
            <person name="Nolan M."/>
            <person name="Tritt A."/>
            <person name="Barry K.W."/>
            <person name="Grigoriev I.V."/>
            <person name="Nagy L.G."/>
            <person name="Hibbett D."/>
            <person name="Henrissat B."/>
            <person name="Matheny P.B."/>
            <person name="Labbe J."/>
            <person name="Martin F.M."/>
        </authorList>
    </citation>
    <scope>NUCLEOTIDE SEQUENCE</scope>
    <source>
        <strain evidence="1">FP105234-sp</strain>
    </source>
</reference>
<dbReference type="Proteomes" id="UP000814033">
    <property type="component" value="Unassembled WGS sequence"/>
</dbReference>
<dbReference type="EMBL" id="MU275871">
    <property type="protein sequence ID" value="KAI0049597.1"/>
    <property type="molecule type" value="Genomic_DNA"/>
</dbReference>
<sequence>MAGATTITKSVHRQRSGQQEKRNAARNASIRQTKRRQRKVQTNPQWTYVFVGNLSPLVTEDDLKYHFRRCGDPAKVTISCIRGSVASGAAAVDHPDFMNCAAILFKTVRAATAASFFGGTILRGRRIIVSPSAVKLPEVEEVVFAKDYKPTSQAPLRRQATEIITPWLGESGDNSATATATATQAPAGTKSSTVKEPEPPRLIRRNHLFGFSFRLTIV</sequence>
<name>A0ACB8S0F4_9AGAM</name>
<accession>A0ACB8S0F4</accession>
<comment type="caution">
    <text evidence="1">The sequence shown here is derived from an EMBL/GenBank/DDBJ whole genome shotgun (WGS) entry which is preliminary data.</text>
</comment>
<evidence type="ECO:0000313" key="1">
    <source>
        <dbReference type="EMBL" id="KAI0049597.1"/>
    </source>
</evidence>
<reference evidence="1" key="1">
    <citation type="submission" date="2021-02" db="EMBL/GenBank/DDBJ databases">
        <authorList>
            <consortium name="DOE Joint Genome Institute"/>
            <person name="Ahrendt S."/>
            <person name="Looney B.P."/>
            <person name="Miyauchi S."/>
            <person name="Morin E."/>
            <person name="Drula E."/>
            <person name="Courty P.E."/>
            <person name="Chicoki N."/>
            <person name="Fauchery L."/>
            <person name="Kohler A."/>
            <person name="Kuo A."/>
            <person name="Labutti K."/>
            <person name="Pangilinan J."/>
            <person name="Lipzen A."/>
            <person name="Riley R."/>
            <person name="Andreopoulos W."/>
            <person name="He G."/>
            <person name="Johnson J."/>
            <person name="Barry K.W."/>
            <person name="Grigoriev I.V."/>
            <person name="Nagy L."/>
            <person name="Hibbett D."/>
            <person name="Henrissat B."/>
            <person name="Matheny P.B."/>
            <person name="Labbe J."/>
            <person name="Martin F."/>
        </authorList>
    </citation>
    <scope>NUCLEOTIDE SEQUENCE</scope>
    <source>
        <strain evidence="1">FP105234-sp</strain>
    </source>
</reference>
<evidence type="ECO:0000313" key="2">
    <source>
        <dbReference type="Proteomes" id="UP000814033"/>
    </source>
</evidence>
<gene>
    <name evidence="1" type="ORF">FA95DRAFT_1556690</name>
</gene>